<sequence>MPACLHYNSESAPLADLHRAELMDSAIHPGIIALNFRTIEDSPPTAHTDPEFPIVEFLGWRAPDKKTPYRRGWACQGLDPSKDWKPMEWGCLKLDTEHQRENHQKPGKRIKYEHPSGQPTRAFFLDVPAEVAALVAERAGLEPPAGAFWPWVLASRLPIVITEGAKKAAALLSIGLPAVALPGIWGGCRKGDRNVAASLREDTARLADAGCPILFCFDNDVKERTIQDVKNAIRKTSALIVERGGRAGKLGFPGPHKGIDDYLAADVTHADALIAAYHEAIAALDTPQEVEESGKRTRPSRAEIIADIRQFYQGRVRRNLLGETVELDGKEWGGMDRAYLDLATEQGIEAAKEFVIDVLAGLADENAYSPVEQYLKNVYALHQDKTVHLLDDLAFRYFGTDDPLHNTYLRRWLVGAVARVRRPGCKFDLTLILKGRQGVGKSSFFRILGGTWFSDSMAQIDNKDDLMVMHRAWINEWAELENVTGRRDISEVKSFLTRQEDAYRRPYARDTVPHPRRSVIVGTTNRDEFLADETGDRRFMVVPVHQQIDFAQLGAERDAIWAAAVDLFLKGEPYYLTAAETALQARANETYAVSDSWEEKILPYLAHRTEVTTSEILERALGIEAGRHTNPDQKRVGIILRRRGWESVRTKARRYWRPPGEGDGVTGENAGPVTLPSPPEIQSTQVFQPAGDGVTGETTKTLPERSKSYENQGLHKSFDSPVLLKNSPVTSRHPSPEKRVTGLPDAPSPEPEMPARTTDQADPPVSLSEGDRVTLTDLASLPRTHAHLTVGVLGTVAKDCPALMALVGIRFDGEQDVARVKRTSLALVSPDSQPTDDDF</sequence>
<dbReference type="Pfam" id="PF12965">
    <property type="entry name" value="DUF3854"/>
    <property type="match status" value="1"/>
</dbReference>
<dbReference type="Pfam" id="PF05272">
    <property type="entry name" value="VapE-like_dom"/>
    <property type="match status" value="1"/>
</dbReference>
<dbReference type="InterPro" id="IPR007936">
    <property type="entry name" value="VapE-like_dom"/>
</dbReference>
<feature type="domain" description="DUF3854" evidence="3">
    <location>
        <begin position="148"/>
        <end position="267"/>
    </location>
</feature>
<dbReference type="InterPro" id="IPR024385">
    <property type="entry name" value="DUF3854"/>
</dbReference>
<gene>
    <name evidence="4" type="ordered locus">glr3888</name>
</gene>
<dbReference type="PATRIC" id="fig|251221.4.peg.3923"/>
<proteinExistence type="predicted"/>
<dbReference type="PANTHER" id="PTHR34985:SF1">
    <property type="entry name" value="SLR0554 PROTEIN"/>
    <property type="match status" value="1"/>
</dbReference>
<dbReference type="EMBL" id="BA000045">
    <property type="protein sequence ID" value="BAC91829.1"/>
    <property type="molecule type" value="Genomic_DNA"/>
</dbReference>
<name>Q7NEJ1_GLOVI</name>
<accession>Q7NEJ1</accession>
<dbReference type="STRING" id="251221.gene:10761405"/>
<dbReference type="InParanoid" id="Q7NEJ1"/>
<dbReference type="OrthoDB" id="9763644at2"/>
<organism evidence="4 5">
    <name type="scientific">Gloeobacter violaceus (strain ATCC 29082 / PCC 7421)</name>
    <dbReference type="NCBI Taxonomy" id="251221"/>
    <lineage>
        <taxon>Bacteria</taxon>
        <taxon>Bacillati</taxon>
        <taxon>Cyanobacteriota</taxon>
        <taxon>Cyanophyceae</taxon>
        <taxon>Gloeobacterales</taxon>
        <taxon>Gloeobacteraceae</taxon>
        <taxon>Gloeobacter</taxon>
    </lineage>
</organism>
<dbReference type="InterPro" id="IPR034154">
    <property type="entry name" value="TOPRIM_DnaG/twinkle"/>
</dbReference>
<dbReference type="EnsemblBacteria" id="BAC91829">
    <property type="protein sequence ID" value="BAC91829"/>
    <property type="gene ID" value="BAC91829"/>
</dbReference>
<dbReference type="HOGENOM" id="CLU_016125_0_0_3"/>
<dbReference type="eggNOG" id="COG5545">
    <property type="taxonomic scope" value="Bacteria"/>
</dbReference>
<evidence type="ECO:0000313" key="4">
    <source>
        <dbReference type="EMBL" id="BAC91829.1"/>
    </source>
</evidence>
<evidence type="ECO:0000256" key="1">
    <source>
        <dbReference type="SAM" id="MobiDB-lite"/>
    </source>
</evidence>
<feature type="domain" description="Virulence-associated protein E-like" evidence="2">
    <location>
        <begin position="387"/>
        <end position="591"/>
    </location>
</feature>
<dbReference type="Proteomes" id="UP000000557">
    <property type="component" value="Chromosome"/>
</dbReference>
<keyword evidence="5" id="KW-1185">Reference proteome</keyword>
<reference evidence="4 5" key="2">
    <citation type="journal article" date="2003" name="DNA Res.">
        <title>Complete genome structure of Gloeobacter violaceus PCC 7421, a cyanobacterium that lacks thylakoids (supplement).</title>
        <authorList>
            <person name="Nakamura Y."/>
            <person name="Kaneko T."/>
            <person name="Sato S."/>
            <person name="Mimuro M."/>
            <person name="Miyashita H."/>
            <person name="Tsuchiya T."/>
            <person name="Sasamoto S."/>
            <person name="Watanabe A."/>
            <person name="Kawashima K."/>
            <person name="Kishida Y."/>
            <person name="Kiyokawa C."/>
            <person name="Kohara M."/>
            <person name="Matsumoto M."/>
            <person name="Matsuno A."/>
            <person name="Nakazaki N."/>
            <person name="Shimpo S."/>
            <person name="Takeuchi C."/>
            <person name="Yamada M."/>
            <person name="Tabata S."/>
        </authorList>
    </citation>
    <scope>NUCLEOTIDE SEQUENCE [LARGE SCALE GENOMIC DNA]</scope>
    <source>
        <strain evidence="5">ATCC 29082 / PCC 7421</strain>
    </source>
</reference>
<feature type="region of interest" description="Disordered" evidence="1">
    <location>
        <begin position="655"/>
        <end position="769"/>
    </location>
</feature>
<dbReference type="PhylomeDB" id="Q7NEJ1"/>
<dbReference type="AlphaFoldDB" id="Q7NEJ1"/>
<evidence type="ECO:0000313" key="5">
    <source>
        <dbReference type="Proteomes" id="UP000000557"/>
    </source>
</evidence>
<dbReference type="KEGG" id="gvi:glr3888"/>
<protein>
    <submittedName>
        <fullName evidence="4">Glr3888 protein</fullName>
    </submittedName>
</protein>
<reference evidence="4 5" key="1">
    <citation type="journal article" date="2003" name="DNA Res.">
        <title>Complete genome structure of Gloeobacter violaceus PCC 7421, a cyanobacterium that lacks thylakoids.</title>
        <authorList>
            <person name="Nakamura Y."/>
            <person name="Kaneko T."/>
            <person name="Sato S."/>
            <person name="Mimuro M."/>
            <person name="Miyashita H."/>
            <person name="Tsuchiya T."/>
            <person name="Sasamoto S."/>
            <person name="Watanabe A."/>
            <person name="Kawashima K."/>
            <person name="Kishida Y."/>
            <person name="Kiyokawa C."/>
            <person name="Kohara M."/>
            <person name="Matsumoto M."/>
            <person name="Matsuno A."/>
            <person name="Nakazaki N."/>
            <person name="Shimpo S."/>
            <person name="Takeuchi C."/>
            <person name="Yamada M."/>
            <person name="Tabata S."/>
        </authorList>
    </citation>
    <scope>NUCLEOTIDE SEQUENCE [LARGE SCALE GENOMIC DNA]</scope>
    <source>
        <strain evidence="5">ATCC 29082 / PCC 7421</strain>
    </source>
</reference>
<dbReference type="PANTHER" id="PTHR34985">
    <property type="entry name" value="SLR0554 PROTEIN"/>
    <property type="match status" value="1"/>
</dbReference>
<evidence type="ECO:0000259" key="3">
    <source>
        <dbReference type="Pfam" id="PF12965"/>
    </source>
</evidence>
<evidence type="ECO:0000259" key="2">
    <source>
        <dbReference type="Pfam" id="PF05272"/>
    </source>
</evidence>
<dbReference type="CDD" id="cd01029">
    <property type="entry name" value="TOPRIM_primases"/>
    <property type="match status" value="1"/>
</dbReference>